<evidence type="ECO:0000313" key="1">
    <source>
        <dbReference type="EMBL" id="MBW5481400.1"/>
    </source>
</evidence>
<dbReference type="RefSeq" id="WP_219665290.1">
    <property type="nucleotide sequence ID" value="NZ_WTFF01000021.1"/>
</dbReference>
<dbReference type="EMBL" id="WTFF01000021">
    <property type="protein sequence ID" value="MBW5481400.1"/>
    <property type="molecule type" value="Genomic_DNA"/>
</dbReference>
<proteinExistence type="predicted"/>
<sequence length="365" mass="40262">MSSPDNPILDLPYDVQPDPDEFLRAAMEWHFNPETGSPFWLRRAETLDFDPRTDIRTHADLARFPNVTGELRYVRAEDLVPRGYGTRPDVVGVFESGGTTGAPKRVVLTRDWLDRMVAWSNANLDAHGFPRGANWLGLVPTGPHIVGEFFRRSADTHGSRGFTIDLDPRWVKKLIAAGRGADAGAYAEHLLEQAEFVLSTQDIGVLTITPSVLERLAGREDLVELVNKKVKAIRWGGTQLDPDSRHLYRTEIFPDIAFCGNYGSTMILGFAGERAGLSDDDPCVFDPLSPYVTFSVVDPATREPVAYGERGQVVVSHVSKSFLLPNNLERDLATRIPSDRGAGDAVADIAPVATFENETVIEGVY</sequence>
<dbReference type="InterPro" id="IPR042099">
    <property type="entry name" value="ANL_N_sf"/>
</dbReference>
<protein>
    <submittedName>
        <fullName evidence="1">Phenazine antibiotic biosynthesis protein</fullName>
    </submittedName>
</protein>
<dbReference type="Gene3D" id="3.40.50.12780">
    <property type="entry name" value="N-terminal domain of ligase-like"/>
    <property type="match status" value="1"/>
</dbReference>
<comment type="caution">
    <text evidence="1">The sequence shown here is derived from an EMBL/GenBank/DDBJ whole genome shotgun (WGS) entry which is preliminary data.</text>
</comment>
<evidence type="ECO:0000313" key="2">
    <source>
        <dbReference type="Proteomes" id="UP000812013"/>
    </source>
</evidence>
<keyword evidence="2" id="KW-1185">Reference proteome</keyword>
<reference evidence="1 2" key="1">
    <citation type="submission" date="2019-12" db="EMBL/GenBank/DDBJ databases">
        <title>Genome sequence of Streptomyces bambusae.</title>
        <authorList>
            <person name="Bansal K."/>
            <person name="Choksket S."/>
            <person name="Korpole S."/>
            <person name="Patil P.B."/>
        </authorList>
    </citation>
    <scope>NUCLEOTIDE SEQUENCE [LARGE SCALE GENOMIC DNA]</scope>
    <source>
        <strain evidence="1 2">SK60</strain>
    </source>
</reference>
<gene>
    <name evidence="1" type="ORF">GPJ59_05755</name>
</gene>
<dbReference type="SUPFAM" id="SSF56801">
    <property type="entry name" value="Acetyl-CoA synthetase-like"/>
    <property type="match status" value="1"/>
</dbReference>
<dbReference type="Proteomes" id="UP000812013">
    <property type="component" value="Unassembled WGS sequence"/>
</dbReference>
<accession>A0ABS6Z3V2</accession>
<organism evidence="1 2">
    <name type="scientific">Streptomyces bambusae</name>
    <dbReference type="NCBI Taxonomy" id="1550616"/>
    <lineage>
        <taxon>Bacteria</taxon>
        <taxon>Bacillati</taxon>
        <taxon>Actinomycetota</taxon>
        <taxon>Actinomycetes</taxon>
        <taxon>Kitasatosporales</taxon>
        <taxon>Streptomycetaceae</taxon>
        <taxon>Streptomyces</taxon>
    </lineage>
</organism>
<name>A0ABS6Z3V2_9ACTN</name>